<dbReference type="GO" id="GO:0022857">
    <property type="term" value="F:transmembrane transporter activity"/>
    <property type="evidence" value="ECO:0007669"/>
    <property type="project" value="InterPro"/>
</dbReference>
<dbReference type="PROSITE" id="PS50850">
    <property type="entry name" value="MFS"/>
    <property type="match status" value="1"/>
</dbReference>
<keyword evidence="5" id="KW-1185">Reference proteome</keyword>
<evidence type="ECO:0000256" key="2">
    <source>
        <dbReference type="SAM" id="Phobius"/>
    </source>
</evidence>
<dbReference type="InterPro" id="IPR011701">
    <property type="entry name" value="MFS"/>
</dbReference>
<evidence type="ECO:0000313" key="5">
    <source>
        <dbReference type="Proteomes" id="UP000308730"/>
    </source>
</evidence>
<proteinExistence type="predicted"/>
<comment type="caution">
    <text evidence="4">The sequence shown here is derived from an EMBL/GenBank/DDBJ whole genome shotgun (WGS) entry which is preliminary data.</text>
</comment>
<dbReference type="Pfam" id="PF07690">
    <property type="entry name" value="MFS_1"/>
    <property type="match status" value="1"/>
</dbReference>
<feature type="transmembrane region" description="Helical" evidence="2">
    <location>
        <begin position="218"/>
        <end position="236"/>
    </location>
</feature>
<feature type="transmembrane region" description="Helical" evidence="2">
    <location>
        <begin position="384"/>
        <end position="403"/>
    </location>
</feature>
<feature type="transmembrane region" description="Helical" evidence="2">
    <location>
        <begin position="185"/>
        <end position="206"/>
    </location>
</feature>
<dbReference type="InterPro" id="IPR036259">
    <property type="entry name" value="MFS_trans_sf"/>
</dbReference>
<feature type="transmembrane region" description="Helical" evidence="2">
    <location>
        <begin position="358"/>
        <end position="377"/>
    </location>
</feature>
<sequence>MSSSTIATNVIETDASIRSTEVDIQHHDVPNHDPDLDTATLPSAHDCPEDSSQKTITTCNSVREHQIITKDFGFLPIPAHLQYHPDKPHDWTLALNVFFGIAATFLVANLYYCQPILIQLAESFGVTYDEVSRIPTLIQAGYAVGLLLISPLGDLVRRRPLILLLTFLSASLSIGIPLVKSVAAFEAISFLVGIVTVVPQIMMPFAADLAPPARRASAISIVLSGLLFGILLARVLSGIISEYASWRVVYYLAIGLQFTILFTMWIVLPDYPRRNDGLTYWGILYSMAKYAVTEPLLIQTVLVDMASMAMFSSFWVTLTFLLSGFPYNYNTLVIGLFGLVGMGGVAMAPLVGRVADKLHPWFAATVSCFILILFQAIQTGAGGINIAAVIIVCFGIDVFRQMQQIFLGQVMGSSVGTQVFLKHGWRAAALVSLAWCGFCLFVMLIRGPNVGRYTWFGYEGGYEVRKNRSTVADPIQEKSSDVDSEGGAVAVKAC</sequence>
<dbReference type="Gene3D" id="1.20.1250.20">
    <property type="entry name" value="MFS general substrate transporter like domains"/>
    <property type="match status" value="1"/>
</dbReference>
<feature type="transmembrane region" description="Helical" evidence="2">
    <location>
        <begin position="280"/>
        <end position="302"/>
    </location>
</feature>
<keyword evidence="2" id="KW-0472">Membrane</keyword>
<protein>
    <recommendedName>
        <fullName evidence="3">Major facilitator superfamily (MFS) profile domain-containing protein</fullName>
    </recommendedName>
</protein>
<keyword evidence="2" id="KW-0812">Transmembrane</keyword>
<organism evidence="4 5">
    <name type="scientific">Antrodiella citrinella</name>
    <dbReference type="NCBI Taxonomy" id="2447956"/>
    <lineage>
        <taxon>Eukaryota</taxon>
        <taxon>Fungi</taxon>
        <taxon>Dikarya</taxon>
        <taxon>Basidiomycota</taxon>
        <taxon>Agaricomycotina</taxon>
        <taxon>Agaricomycetes</taxon>
        <taxon>Polyporales</taxon>
        <taxon>Steccherinaceae</taxon>
        <taxon>Antrodiella</taxon>
    </lineage>
</organism>
<feature type="transmembrane region" description="Helical" evidence="2">
    <location>
        <begin position="423"/>
        <end position="445"/>
    </location>
</feature>
<dbReference type="PANTHER" id="PTHR42910:SF1">
    <property type="entry name" value="MAJOR FACILITATOR SUPERFAMILY (MFS) PROFILE DOMAIN-CONTAINING PROTEIN"/>
    <property type="match status" value="1"/>
</dbReference>
<dbReference type="OrthoDB" id="2105912at2759"/>
<accession>A0A4S4MUJ9</accession>
<dbReference type="InterPro" id="IPR020846">
    <property type="entry name" value="MFS_dom"/>
</dbReference>
<dbReference type="CDD" id="cd17324">
    <property type="entry name" value="MFS_NepI_like"/>
    <property type="match status" value="1"/>
</dbReference>
<evidence type="ECO:0000256" key="1">
    <source>
        <dbReference type="ARBA" id="ARBA00004141"/>
    </source>
</evidence>
<keyword evidence="2" id="KW-1133">Transmembrane helix</keyword>
<feature type="transmembrane region" description="Helical" evidence="2">
    <location>
        <begin position="308"/>
        <end position="325"/>
    </location>
</feature>
<feature type="transmembrane region" description="Helical" evidence="2">
    <location>
        <begin position="248"/>
        <end position="268"/>
    </location>
</feature>
<dbReference type="SUPFAM" id="SSF103473">
    <property type="entry name" value="MFS general substrate transporter"/>
    <property type="match status" value="1"/>
</dbReference>
<feature type="transmembrane region" description="Helical" evidence="2">
    <location>
        <begin position="332"/>
        <end position="352"/>
    </location>
</feature>
<evidence type="ECO:0000313" key="4">
    <source>
        <dbReference type="EMBL" id="THH27010.1"/>
    </source>
</evidence>
<dbReference type="PANTHER" id="PTHR42910">
    <property type="entry name" value="TRANSPORTER SCO4007-RELATED"/>
    <property type="match status" value="1"/>
</dbReference>
<feature type="domain" description="Major facilitator superfamily (MFS) profile" evidence="3">
    <location>
        <begin position="93"/>
        <end position="494"/>
    </location>
</feature>
<feature type="transmembrane region" description="Helical" evidence="2">
    <location>
        <begin position="161"/>
        <end position="179"/>
    </location>
</feature>
<name>A0A4S4MUJ9_9APHY</name>
<evidence type="ECO:0000259" key="3">
    <source>
        <dbReference type="PROSITE" id="PS50850"/>
    </source>
</evidence>
<feature type="transmembrane region" description="Helical" evidence="2">
    <location>
        <begin position="93"/>
        <end position="112"/>
    </location>
</feature>
<reference evidence="4 5" key="1">
    <citation type="submission" date="2019-02" db="EMBL/GenBank/DDBJ databases">
        <title>Genome sequencing of the rare red list fungi Antrodiella citrinella (Flaviporus citrinellus).</title>
        <authorList>
            <person name="Buettner E."/>
            <person name="Kellner H."/>
        </authorList>
    </citation>
    <scope>NUCLEOTIDE SEQUENCE [LARGE SCALE GENOMIC DNA]</scope>
    <source>
        <strain evidence="4 5">DSM 108506</strain>
    </source>
</reference>
<dbReference type="AlphaFoldDB" id="A0A4S4MUJ9"/>
<dbReference type="Proteomes" id="UP000308730">
    <property type="component" value="Unassembled WGS sequence"/>
</dbReference>
<gene>
    <name evidence="4" type="ORF">EUX98_g7177</name>
</gene>
<comment type="subcellular location">
    <subcellularLocation>
        <location evidence="1">Membrane</location>
        <topology evidence="1">Multi-pass membrane protein</topology>
    </subcellularLocation>
</comment>
<dbReference type="GO" id="GO:0016020">
    <property type="term" value="C:membrane"/>
    <property type="evidence" value="ECO:0007669"/>
    <property type="project" value="UniProtKB-SubCell"/>
</dbReference>
<feature type="transmembrane region" description="Helical" evidence="2">
    <location>
        <begin position="132"/>
        <end position="149"/>
    </location>
</feature>
<dbReference type="EMBL" id="SGPM01000288">
    <property type="protein sequence ID" value="THH27010.1"/>
    <property type="molecule type" value="Genomic_DNA"/>
</dbReference>